<evidence type="ECO:0000256" key="13">
    <source>
        <dbReference type="ARBA" id="ARBA00022840"/>
    </source>
</evidence>
<evidence type="ECO:0000256" key="11">
    <source>
        <dbReference type="ARBA" id="ARBA00022741"/>
    </source>
</evidence>
<dbReference type="Gene3D" id="2.60.120.200">
    <property type="match status" value="2"/>
</dbReference>
<evidence type="ECO:0000256" key="10">
    <source>
        <dbReference type="ARBA" id="ARBA00022734"/>
    </source>
</evidence>
<dbReference type="Pfam" id="PF00069">
    <property type="entry name" value="Pkinase"/>
    <property type="match status" value="2"/>
</dbReference>
<dbReference type="FunFam" id="3.30.200.20:FF:000112">
    <property type="entry name" value="Lectin-domain containing receptor kinase A4.3"/>
    <property type="match status" value="2"/>
</dbReference>
<comment type="similarity">
    <text evidence="3">In the C-terminal section; belongs to the protein kinase superfamily. Ser/Thr protein kinase family.</text>
</comment>
<evidence type="ECO:0000256" key="15">
    <source>
        <dbReference type="ARBA" id="ARBA00023136"/>
    </source>
</evidence>
<evidence type="ECO:0000313" key="25">
    <source>
        <dbReference type="Proteomes" id="UP001231189"/>
    </source>
</evidence>
<dbReference type="PROSITE" id="PS00107">
    <property type="entry name" value="PROTEIN_KINASE_ATP"/>
    <property type="match status" value="2"/>
</dbReference>
<reference evidence="24" key="1">
    <citation type="submission" date="2023-07" db="EMBL/GenBank/DDBJ databases">
        <title>A chromosome-level genome assembly of Lolium multiflorum.</title>
        <authorList>
            <person name="Chen Y."/>
            <person name="Copetti D."/>
            <person name="Kolliker R."/>
            <person name="Studer B."/>
        </authorList>
    </citation>
    <scope>NUCLEOTIDE SEQUENCE</scope>
    <source>
        <strain evidence="24">02402/16</strain>
        <tissue evidence="24">Leaf</tissue>
    </source>
</reference>
<dbReference type="InterPro" id="IPR000719">
    <property type="entry name" value="Prot_kinase_dom"/>
</dbReference>
<comment type="subcellular location">
    <subcellularLocation>
        <location evidence="1">Cell membrane</location>
        <topology evidence="1">Single-pass type I membrane protein</topology>
    </subcellularLocation>
</comment>
<gene>
    <name evidence="24" type="ORF">QYE76_042358</name>
</gene>
<dbReference type="Gene3D" id="3.30.200.20">
    <property type="entry name" value="Phosphorylase Kinase, domain 1"/>
    <property type="match status" value="2"/>
</dbReference>
<evidence type="ECO:0000256" key="4">
    <source>
        <dbReference type="ARBA" id="ARBA00012513"/>
    </source>
</evidence>
<evidence type="ECO:0000256" key="20">
    <source>
        <dbReference type="PROSITE-ProRule" id="PRU10141"/>
    </source>
</evidence>
<evidence type="ECO:0000256" key="3">
    <source>
        <dbReference type="ARBA" id="ARBA00010217"/>
    </source>
</evidence>
<keyword evidence="16" id="KW-0675">Receptor</keyword>
<dbReference type="EMBL" id="JAUUTY010000002">
    <property type="protein sequence ID" value="KAK1681510.1"/>
    <property type="molecule type" value="Genomic_DNA"/>
</dbReference>
<evidence type="ECO:0000256" key="16">
    <source>
        <dbReference type="ARBA" id="ARBA00023170"/>
    </source>
</evidence>
<evidence type="ECO:0000256" key="12">
    <source>
        <dbReference type="ARBA" id="ARBA00022777"/>
    </source>
</evidence>
<protein>
    <recommendedName>
        <fullName evidence="4">non-specific serine/threonine protein kinase</fullName>
        <ecNumber evidence="4">2.7.11.1</ecNumber>
    </recommendedName>
</protein>
<dbReference type="InterPro" id="IPR011009">
    <property type="entry name" value="Kinase-like_dom_sf"/>
</dbReference>
<dbReference type="InterPro" id="IPR013320">
    <property type="entry name" value="ConA-like_dom_sf"/>
</dbReference>
<feature type="domain" description="Protein kinase" evidence="23">
    <location>
        <begin position="349"/>
        <end position="629"/>
    </location>
</feature>
<keyword evidence="25" id="KW-1185">Reference proteome</keyword>
<feature type="domain" description="Protein kinase" evidence="23">
    <location>
        <begin position="984"/>
        <end position="1271"/>
    </location>
</feature>
<proteinExistence type="inferred from homology"/>
<dbReference type="GO" id="GO:1901001">
    <property type="term" value="P:negative regulation of response to salt stress"/>
    <property type="evidence" value="ECO:0007669"/>
    <property type="project" value="UniProtKB-ARBA"/>
</dbReference>
<evidence type="ECO:0000256" key="8">
    <source>
        <dbReference type="ARBA" id="ARBA00022692"/>
    </source>
</evidence>
<accession>A0AAD8WUV2</accession>
<evidence type="ECO:0000256" key="7">
    <source>
        <dbReference type="ARBA" id="ARBA00022679"/>
    </source>
</evidence>
<dbReference type="GO" id="GO:0005524">
    <property type="term" value="F:ATP binding"/>
    <property type="evidence" value="ECO:0007669"/>
    <property type="project" value="UniProtKB-UniRule"/>
</dbReference>
<feature type="transmembrane region" description="Helical" evidence="21">
    <location>
        <begin position="929"/>
        <end position="950"/>
    </location>
</feature>
<dbReference type="SUPFAM" id="SSF49899">
    <property type="entry name" value="Concanavalin A-like lectins/glucanases"/>
    <property type="match status" value="2"/>
</dbReference>
<dbReference type="SUPFAM" id="SSF56112">
    <property type="entry name" value="Protein kinase-like (PK-like)"/>
    <property type="match status" value="2"/>
</dbReference>
<evidence type="ECO:0000256" key="5">
    <source>
        <dbReference type="ARBA" id="ARBA00022475"/>
    </source>
</evidence>
<feature type="transmembrane region" description="Helical" evidence="21">
    <location>
        <begin position="294"/>
        <end position="315"/>
    </location>
</feature>
<dbReference type="PROSITE" id="PS00108">
    <property type="entry name" value="PROTEIN_KINASE_ST"/>
    <property type="match status" value="2"/>
</dbReference>
<organism evidence="24 25">
    <name type="scientific">Lolium multiflorum</name>
    <name type="common">Italian ryegrass</name>
    <name type="synonym">Lolium perenne subsp. multiflorum</name>
    <dbReference type="NCBI Taxonomy" id="4521"/>
    <lineage>
        <taxon>Eukaryota</taxon>
        <taxon>Viridiplantae</taxon>
        <taxon>Streptophyta</taxon>
        <taxon>Embryophyta</taxon>
        <taxon>Tracheophyta</taxon>
        <taxon>Spermatophyta</taxon>
        <taxon>Magnoliopsida</taxon>
        <taxon>Liliopsida</taxon>
        <taxon>Poales</taxon>
        <taxon>Poaceae</taxon>
        <taxon>BOP clade</taxon>
        <taxon>Pooideae</taxon>
        <taxon>Poodae</taxon>
        <taxon>Poeae</taxon>
        <taxon>Poeae Chloroplast Group 2 (Poeae type)</taxon>
        <taxon>Loliodinae</taxon>
        <taxon>Loliinae</taxon>
        <taxon>Lolium</taxon>
    </lineage>
</organism>
<feature type="binding site" evidence="20">
    <location>
        <position position="1013"/>
    </location>
    <ligand>
        <name>ATP</name>
        <dbReference type="ChEBI" id="CHEBI:30616"/>
    </ligand>
</feature>
<dbReference type="Proteomes" id="UP001231189">
    <property type="component" value="Unassembled WGS sequence"/>
</dbReference>
<dbReference type="SMART" id="SM00220">
    <property type="entry name" value="S_TKc"/>
    <property type="match status" value="2"/>
</dbReference>
<comment type="catalytic activity">
    <reaction evidence="18">
        <text>L-threonyl-[protein] + ATP = O-phospho-L-threonyl-[protein] + ADP + H(+)</text>
        <dbReference type="Rhea" id="RHEA:46608"/>
        <dbReference type="Rhea" id="RHEA-COMP:11060"/>
        <dbReference type="Rhea" id="RHEA-COMP:11605"/>
        <dbReference type="ChEBI" id="CHEBI:15378"/>
        <dbReference type="ChEBI" id="CHEBI:30013"/>
        <dbReference type="ChEBI" id="CHEBI:30616"/>
        <dbReference type="ChEBI" id="CHEBI:61977"/>
        <dbReference type="ChEBI" id="CHEBI:456216"/>
        <dbReference type="EC" id="2.7.11.1"/>
    </reaction>
    <physiologicalReaction direction="left-to-right" evidence="18">
        <dbReference type="Rhea" id="RHEA:46609"/>
    </physiologicalReaction>
</comment>
<feature type="chain" id="PRO_5041919300" description="non-specific serine/threonine protein kinase" evidence="22">
    <location>
        <begin position="25"/>
        <end position="1307"/>
    </location>
</feature>
<comment type="similarity">
    <text evidence="2">In the N-terminal section; belongs to the leguminous lectin family.</text>
</comment>
<dbReference type="InterPro" id="IPR001220">
    <property type="entry name" value="Legume_lectin_dom"/>
</dbReference>
<keyword evidence="8 21" id="KW-0812">Transmembrane</keyword>
<feature type="signal peptide" evidence="22">
    <location>
        <begin position="1"/>
        <end position="24"/>
    </location>
</feature>
<evidence type="ECO:0000256" key="1">
    <source>
        <dbReference type="ARBA" id="ARBA00004251"/>
    </source>
</evidence>
<keyword evidence="13 20" id="KW-0067">ATP-binding</keyword>
<dbReference type="Gene3D" id="1.10.510.10">
    <property type="entry name" value="Transferase(Phosphotransferase) domain 1"/>
    <property type="match status" value="2"/>
</dbReference>
<dbReference type="InterPro" id="IPR050528">
    <property type="entry name" value="L-type_Lectin-RKs"/>
</dbReference>
<dbReference type="FunFam" id="1.10.510.10:FF:000517">
    <property type="entry name" value="Putative receptor kinase Lecrk"/>
    <property type="match status" value="2"/>
</dbReference>
<dbReference type="GO" id="GO:0005886">
    <property type="term" value="C:plasma membrane"/>
    <property type="evidence" value="ECO:0007669"/>
    <property type="project" value="UniProtKB-SubCell"/>
</dbReference>
<dbReference type="InterPro" id="IPR017441">
    <property type="entry name" value="Protein_kinase_ATP_BS"/>
</dbReference>
<dbReference type="PANTHER" id="PTHR27007">
    <property type="match status" value="1"/>
</dbReference>
<dbReference type="CDD" id="cd06899">
    <property type="entry name" value="lectin_legume_LecRK_Arcelin_ConA"/>
    <property type="match status" value="2"/>
</dbReference>
<evidence type="ECO:0000256" key="2">
    <source>
        <dbReference type="ARBA" id="ARBA00008536"/>
    </source>
</evidence>
<comment type="caution">
    <text evidence="24">The sequence shown here is derived from an EMBL/GenBank/DDBJ whole genome shotgun (WGS) entry which is preliminary data.</text>
</comment>
<dbReference type="CDD" id="cd14066">
    <property type="entry name" value="STKc_IRAK"/>
    <property type="match status" value="2"/>
</dbReference>
<keyword evidence="5" id="KW-1003">Cell membrane</keyword>
<dbReference type="PROSITE" id="PS50011">
    <property type="entry name" value="PROTEIN_KINASE_DOM"/>
    <property type="match status" value="2"/>
</dbReference>
<dbReference type="FunFam" id="2.60.120.200:FF:000051">
    <property type="entry name" value="L-type lectin-domain containing receptor kinase V.9"/>
    <property type="match status" value="2"/>
</dbReference>
<keyword evidence="11 20" id="KW-0547">Nucleotide-binding</keyword>
<evidence type="ECO:0000256" key="9">
    <source>
        <dbReference type="ARBA" id="ARBA00022729"/>
    </source>
</evidence>
<evidence type="ECO:0000259" key="23">
    <source>
        <dbReference type="PROSITE" id="PS50011"/>
    </source>
</evidence>
<evidence type="ECO:0000256" key="22">
    <source>
        <dbReference type="SAM" id="SignalP"/>
    </source>
</evidence>
<evidence type="ECO:0000256" key="14">
    <source>
        <dbReference type="ARBA" id="ARBA00022989"/>
    </source>
</evidence>
<keyword evidence="17" id="KW-0325">Glycoprotein</keyword>
<evidence type="ECO:0000256" key="17">
    <source>
        <dbReference type="ARBA" id="ARBA00023180"/>
    </source>
</evidence>
<evidence type="ECO:0000256" key="19">
    <source>
        <dbReference type="ARBA" id="ARBA00048977"/>
    </source>
</evidence>
<keyword evidence="9 22" id="KW-0732">Signal</keyword>
<dbReference type="EC" id="2.7.11.1" evidence="4"/>
<keyword evidence="10" id="KW-0430">Lectin</keyword>
<evidence type="ECO:0000256" key="21">
    <source>
        <dbReference type="SAM" id="Phobius"/>
    </source>
</evidence>
<keyword evidence="12" id="KW-0418">Kinase</keyword>
<feature type="transmembrane region" description="Helical" evidence="21">
    <location>
        <begin position="634"/>
        <end position="651"/>
    </location>
</feature>
<evidence type="ECO:0000256" key="6">
    <source>
        <dbReference type="ARBA" id="ARBA00022527"/>
    </source>
</evidence>
<comment type="catalytic activity">
    <reaction evidence="19">
        <text>L-seryl-[protein] + ATP = O-phospho-L-seryl-[protein] + ADP + H(+)</text>
        <dbReference type="Rhea" id="RHEA:17989"/>
        <dbReference type="Rhea" id="RHEA-COMP:9863"/>
        <dbReference type="Rhea" id="RHEA-COMP:11604"/>
        <dbReference type="ChEBI" id="CHEBI:15378"/>
        <dbReference type="ChEBI" id="CHEBI:29999"/>
        <dbReference type="ChEBI" id="CHEBI:30616"/>
        <dbReference type="ChEBI" id="CHEBI:83421"/>
        <dbReference type="ChEBI" id="CHEBI:456216"/>
        <dbReference type="EC" id="2.7.11.1"/>
    </reaction>
    <physiologicalReaction direction="left-to-right" evidence="19">
        <dbReference type="Rhea" id="RHEA:17990"/>
    </physiologicalReaction>
</comment>
<sequence length="1307" mass="145265">MKIFHFLLPILLYHGFQFVAFSAAADDHFVFSGFQGANLSLDGTAKVTQEGLLELTNGAVQLKGHAFFPVPFRLRRLPGGAVQSFSTSFVFGILTTYPNLSCHGIAFVIAPSKDFSTALAAQYMGLANIDNNGNASNHIFAAELDTMQNIEFEDIDNNHVGVNINGLRSVQSHAAGYYGTSENNSFQSMSLISGDVMRAWVDYDGELARIDVTIAPIQMSKPARPLVSATYNLSDVLMEQAYIGFSSATGPINSRHYILGWSFGINRPAPAIDISNLAKLPLLGSKPRSKVQEILTPVVVAIFLLALGMGVVLLVRKRSRYAELREDWEVQFGPHRFSYKDLFHATDGFDDRHLLGAGGFGRVYRGVLPTSRLEVAVKRVSHESRQGIKEFVAEVVSIGHIRHRNLVQLLGYCRRKGELLLVYSYMPNGSLDKYLHYEGQKPVLNWEHRFQIIKGIASGLLYLHDKWEKIVIHRDIKASNVLLDEEMNGRLGDFGLSRLYDHGTDPQTTHMVGTMGYMAPELVRTGKASPPTDVFAFGTFLLEVTCGQRPIREDAQGDQFLLVDWALEHWHGGTLLKTVDPRLQGDYDVDQVSLVLKLGLLCSHPYNNARPRMQHVMEYLDGDMPMPELAPAHLSFNIFHFLLPILLFQGFHCAAFGATGDDHFVFSGFHGADLNLDGTATVTPEGLLELTNGTVQLKGHAFFPAPFRLSRFPGGTVKSFSASFVFGIVTAYPNLSCHGIAFVVAPSKNFTSTLAGQYMGLTNIDNNGNASNHIFAAELDTMQNIEFEDIDNNHIGVNINGLRSVRSHAAGYYINSENERFQSMSLISGDVMQAWVDYTEEIAQIDVTIAPIKMSKPARPLVSAMYNLSGVLTEQAYIGFSSATGPINSRHYILGWSFGINQPAPPVDIAKLPKMPRLDSKPRSKVQEILTPVAVAAFLLALGIVAVLLLRKRLRYAELREDWEVDFGPHRFSYKDLYHATDGFNEKHLLGVGGFGKVYKGVLRTSRLEVAVKRVTHESRQGIKEFVAEVVSIGHIRHRNIVELLGYCRRRGELLLVYGYMPNGSLDKYLHYELGKPVLSWAHRFQIIKGVASGLLYLHEKWEKVVIHRDVKASNVLLDKEMNGRLGDFGLSRLYDHGTDPQTTHMVGTMGYMAPEQVRMGKASPPTDVFAFGTFLLEVTCGQRPIREDARGGQFLLVDWVLEHWHGGMLLETVDPRLLEDYDVDEVSLVLKLGLLCSHPYNNARPSIQQVMEYLDRDTPLPELASAHLSFNVMAVLKNKGFDPHIMAYPPSLVVSIGTISDLSGGR</sequence>
<dbReference type="GO" id="GO:0004674">
    <property type="term" value="F:protein serine/threonine kinase activity"/>
    <property type="evidence" value="ECO:0007669"/>
    <property type="project" value="UniProtKB-KW"/>
</dbReference>
<keyword evidence="6" id="KW-0723">Serine/threonine-protein kinase</keyword>
<evidence type="ECO:0000256" key="18">
    <source>
        <dbReference type="ARBA" id="ARBA00048659"/>
    </source>
</evidence>
<dbReference type="GO" id="GO:0030246">
    <property type="term" value="F:carbohydrate binding"/>
    <property type="evidence" value="ECO:0007669"/>
    <property type="project" value="UniProtKB-KW"/>
</dbReference>
<dbReference type="Pfam" id="PF00139">
    <property type="entry name" value="Lectin_legB"/>
    <property type="match status" value="2"/>
</dbReference>
<evidence type="ECO:0000313" key="24">
    <source>
        <dbReference type="EMBL" id="KAK1681510.1"/>
    </source>
</evidence>
<feature type="binding site" evidence="20">
    <location>
        <position position="378"/>
    </location>
    <ligand>
        <name>ATP</name>
        <dbReference type="ChEBI" id="CHEBI:30616"/>
    </ligand>
</feature>
<dbReference type="InterPro" id="IPR008271">
    <property type="entry name" value="Ser/Thr_kinase_AS"/>
</dbReference>
<keyword evidence="15 21" id="KW-0472">Membrane</keyword>
<keyword evidence="14 21" id="KW-1133">Transmembrane helix</keyword>
<keyword evidence="7" id="KW-0808">Transferase</keyword>
<name>A0AAD8WUV2_LOLMU</name>